<dbReference type="EMBL" id="CP012752">
    <property type="protein sequence ID" value="ALG06424.1"/>
    <property type="molecule type" value="Genomic_DNA"/>
</dbReference>
<proteinExistence type="predicted"/>
<dbReference type="AlphaFoldDB" id="A0A0N9HPF8"/>
<reference evidence="2 3" key="1">
    <citation type="submission" date="2015-07" db="EMBL/GenBank/DDBJ databases">
        <title>Genome sequencing of Kibdelosporangium phytohabitans.</title>
        <authorList>
            <person name="Qin S."/>
            <person name="Xing K."/>
        </authorList>
    </citation>
    <scope>NUCLEOTIDE SEQUENCE [LARGE SCALE GENOMIC DNA]</scope>
    <source>
        <strain evidence="2 3">KLBMP1111</strain>
    </source>
</reference>
<evidence type="ECO:0000256" key="1">
    <source>
        <dbReference type="SAM" id="MobiDB-lite"/>
    </source>
</evidence>
<dbReference type="Proteomes" id="UP000063699">
    <property type="component" value="Chromosome"/>
</dbReference>
<evidence type="ECO:0000313" key="3">
    <source>
        <dbReference type="Proteomes" id="UP000063699"/>
    </source>
</evidence>
<dbReference type="KEGG" id="kphy:AOZ06_05330"/>
<accession>A0A0N9HPF8</accession>
<organism evidence="2 3">
    <name type="scientific">Kibdelosporangium phytohabitans</name>
    <dbReference type="NCBI Taxonomy" id="860235"/>
    <lineage>
        <taxon>Bacteria</taxon>
        <taxon>Bacillati</taxon>
        <taxon>Actinomycetota</taxon>
        <taxon>Actinomycetes</taxon>
        <taxon>Pseudonocardiales</taxon>
        <taxon>Pseudonocardiaceae</taxon>
        <taxon>Kibdelosporangium</taxon>
    </lineage>
</organism>
<name>A0A0N9HPF8_9PSEU</name>
<keyword evidence="3" id="KW-1185">Reference proteome</keyword>
<protein>
    <submittedName>
        <fullName evidence="2">Uncharacterized protein</fullName>
    </submittedName>
</protein>
<gene>
    <name evidence="2" type="ORF">AOZ06_05330</name>
</gene>
<evidence type="ECO:0000313" key="2">
    <source>
        <dbReference type="EMBL" id="ALG06424.1"/>
    </source>
</evidence>
<feature type="region of interest" description="Disordered" evidence="1">
    <location>
        <begin position="1"/>
        <end position="25"/>
    </location>
</feature>
<sequence length="109" mass="11447">MIDPAHAAATEQPGDNPARDAASHGTNGSIVRNAVVLPAAVGLNLEILHLGHTVRTLRVEADPGDFAMLQKLMRDAIRRMGTSAGAVDDYEMNVSTVVDGELVTTVVMA</sequence>